<dbReference type="Gene3D" id="3.40.710.10">
    <property type="entry name" value="DD-peptidase/beta-lactamase superfamily"/>
    <property type="match status" value="1"/>
</dbReference>
<gene>
    <name evidence="3" type="ORF">ACFSCZ_04760</name>
</gene>
<dbReference type="Pfam" id="PF13354">
    <property type="entry name" value="Beta-lactamase2"/>
    <property type="match status" value="1"/>
</dbReference>
<proteinExistence type="predicted"/>
<keyword evidence="1" id="KW-0812">Transmembrane</keyword>
<sequence length="151" mass="16842">MKKVLWMIAGNSFMAVWALVVGIWYIYDTFKRDDPEFVLGLINDRKKDKNMALTTQINGKRITDVIGDSPLPLASTMKIIVAIECAQQAAAGTIHPDQQVSFERVGEILCTTNGWGAHEAWIDSLEDKEQVSVSEIANGMMTLVQMQIQII</sequence>
<keyword evidence="1" id="KW-0472">Membrane</keyword>
<comment type="caution">
    <text evidence="3">The sequence shown here is derived from an EMBL/GenBank/DDBJ whole genome shotgun (WGS) entry which is preliminary data.</text>
</comment>
<protein>
    <submittedName>
        <fullName evidence="3">Serine hydrolase</fullName>
    </submittedName>
</protein>
<name>A0ABW4KEW1_9BACI</name>
<reference evidence="4" key="1">
    <citation type="journal article" date="2019" name="Int. J. Syst. Evol. Microbiol.">
        <title>The Global Catalogue of Microorganisms (GCM) 10K type strain sequencing project: providing services to taxonomists for standard genome sequencing and annotation.</title>
        <authorList>
            <consortium name="The Broad Institute Genomics Platform"/>
            <consortium name="The Broad Institute Genome Sequencing Center for Infectious Disease"/>
            <person name="Wu L."/>
            <person name="Ma J."/>
        </authorList>
    </citation>
    <scope>NUCLEOTIDE SEQUENCE [LARGE SCALE GENOMIC DNA]</scope>
    <source>
        <strain evidence="4">CGMCC 1.12295</strain>
    </source>
</reference>
<keyword evidence="3" id="KW-0378">Hydrolase</keyword>
<evidence type="ECO:0000259" key="2">
    <source>
        <dbReference type="Pfam" id="PF13354"/>
    </source>
</evidence>
<keyword evidence="1" id="KW-1133">Transmembrane helix</keyword>
<accession>A0ABW4KEW1</accession>
<dbReference type="InterPro" id="IPR012338">
    <property type="entry name" value="Beta-lactam/transpept-like"/>
</dbReference>
<keyword evidence="4" id="KW-1185">Reference proteome</keyword>
<dbReference type="RefSeq" id="WP_380772629.1">
    <property type="nucleotide sequence ID" value="NZ_JBHUEO010000008.1"/>
</dbReference>
<feature type="transmembrane region" description="Helical" evidence="1">
    <location>
        <begin position="6"/>
        <end position="27"/>
    </location>
</feature>
<evidence type="ECO:0000313" key="3">
    <source>
        <dbReference type="EMBL" id="MFD1706066.1"/>
    </source>
</evidence>
<dbReference type="InterPro" id="IPR045155">
    <property type="entry name" value="Beta-lactam_cat"/>
</dbReference>
<dbReference type="SUPFAM" id="SSF56601">
    <property type="entry name" value="beta-lactamase/transpeptidase-like"/>
    <property type="match status" value="1"/>
</dbReference>
<dbReference type="Proteomes" id="UP001597301">
    <property type="component" value="Unassembled WGS sequence"/>
</dbReference>
<feature type="domain" description="Beta-lactamase class A catalytic" evidence="2">
    <location>
        <begin position="56"/>
        <end position="142"/>
    </location>
</feature>
<evidence type="ECO:0000313" key="4">
    <source>
        <dbReference type="Proteomes" id="UP001597301"/>
    </source>
</evidence>
<dbReference type="EMBL" id="JBHUEO010000008">
    <property type="protein sequence ID" value="MFD1706066.1"/>
    <property type="molecule type" value="Genomic_DNA"/>
</dbReference>
<organism evidence="3 4">
    <name type="scientific">Siminovitchia sediminis</name>
    <dbReference type="NCBI Taxonomy" id="1274353"/>
    <lineage>
        <taxon>Bacteria</taxon>
        <taxon>Bacillati</taxon>
        <taxon>Bacillota</taxon>
        <taxon>Bacilli</taxon>
        <taxon>Bacillales</taxon>
        <taxon>Bacillaceae</taxon>
        <taxon>Siminovitchia</taxon>
    </lineage>
</organism>
<evidence type="ECO:0000256" key="1">
    <source>
        <dbReference type="SAM" id="Phobius"/>
    </source>
</evidence>
<dbReference type="GO" id="GO:0016787">
    <property type="term" value="F:hydrolase activity"/>
    <property type="evidence" value="ECO:0007669"/>
    <property type="project" value="UniProtKB-KW"/>
</dbReference>